<dbReference type="GO" id="GO:0098703">
    <property type="term" value="P:calcium ion import across plasma membrane"/>
    <property type="evidence" value="ECO:0007669"/>
    <property type="project" value="TreeGrafter"/>
</dbReference>
<evidence type="ECO:0000256" key="8">
    <source>
        <dbReference type="SAM" id="Phobius"/>
    </source>
</evidence>
<feature type="region of interest" description="Disordered" evidence="7">
    <location>
        <begin position="1310"/>
        <end position="1368"/>
    </location>
</feature>
<keyword evidence="5" id="KW-0325">Glycoprotein</keyword>
<gene>
    <name evidence="9" type="ORF">DMN91_005822</name>
</gene>
<evidence type="ECO:0008006" key="11">
    <source>
        <dbReference type="Google" id="ProtNLM"/>
    </source>
</evidence>
<organism evidence="9 10">
    <name type="scientific">Ooceraea biroi</name>
    <name type="common">Clonal raider ant</name>
    <name type="synonym">Cerapachys biroi</name>
    <dbReference type="NCBI Taxonomy" id="2015173"/>
    <lineage>
        <taxon>Eukaryota</taxon>
        <taxon>Metazoa</taxon>
        <taxon>Ecdysozoa</taxon>
        <taxon>Arthropoda</taxon>
        <taxon>Hexapoda</taxon>
        <taxon>Insecta</taxon>
        <taxon>Pterygota</taxon>
        <taxon>Neoptera</taxon>
        <taxon>Endopterygota</taxon>
        <taxon>Hymenoptera</taxon>
        <taxon>Apocrita</taxon>
        <taxon>Aculeata</taxon>
        <taxon>Formicoidea</taxon>
        <taxon>Formicidae</taxon>
        <taxon>Dorylinae</taxon>
        <taxon>Ooceraea</taxon>
    </lineage>
</organism>
<feature type="region of interest" description="Disordered" evidence="7">
    <location>
        <begin position="187"/>
        <end position="236"/>
    </location>
</feature>
<proteinExistence type="inferred from homology"/>
<feature type="region of interest" description="Disordered" evidence="7">
    <location>
        <begin position="414"/>
        <end position="466"/>
    </location>
</feature>
<comment type="similarity">
    <text evidence="6">Belongs to the NALF family.</text>
</comment>
<protein>
    <recommendedName>
        <fullName evidence="11">Transmembrane protein</fullName>
    </recommendedName>
</protein>
<dbReference type="PANTHER" id="PTHR15819:SF11">
    <property type="entry name" value="MID1, ISOFORM A"/>
    <property type="match status" value="1"/>
</dbReference>
<name>A0A3L8DNI8_OOCBI</name>
<feature type="region of interest" description="Disordered" evidence="7">
    <location>
        <begin position="344"/>
        <end position="398"/>
    </location>
</feature>
<dbReference type="GO" id="GO:0005886">
    <property type="term" value="C:plasma membrane"/>
    <property type="evidence" value="ECO:0007669"/>
    <property type="project" value="TreeGrafter"/>
</dbReference>
<feature type="compositionally biased region" description="Low complexity" evidence="7">
    <location>
        <begin position="1321"/>
        <end position="1335"/>
    </location>
</feature>
<evidence type="ECO:0000256" key="7">
    <source>
        <dbReference type="SAM" id="MobiDB-lite"/>
    </source>
</evidence>
<feature type="transmembrane region" description="Helical" evidence="8">
    <location>
        <begin position="135"/>
        <end position="161"/>
    </location>
</feature>
<evidence type="ECO:0000256" key="5">
    <source>
        <dbReference type="ARBA" id="ARBA00023180"/>
    </source>
</evidence>
<feature type="compositionally biased region" description="Low complexity" evidence="7">
    <location>
        <begin position="344"/>
        <end position="355"/>
    </location>
</feature>
<feature type="compositionally biased region" description="Basic and acidic residues" evidence="7">
    <location>
        <begin position="356"/>
        <end position="368"/>
    </location>
</feature>
<dbReference type="GO" id="GO:0015275">
    <property type="term" value="F:stretch-activated, monoatomic cation-selective, calcium channel activity"/>
    <property type="evidence" value="ECO:0007669"/>
    <property type="project" value="TreeGrafter"/>
</dbReference>
<sequence>MQHEPRRLVLQAYESRQGNYDYDDDDGARVQVFSQTVPDIRNVVAHVESCCHRWGHCAYPEVAHNIWHSGGSKNSNSSSKDNDTGRSDQQITGERHKVVLQKVQVARQKEEVEAEVVDRYERVALSLLLPPSRELVASSAAGVVGIATVIAAVAAIVAAVISVGRGRHLGDCSGTRTSGANIIEQSGHTGEHSLADEATRRTTTSVSVARTYPSLQEQETRRKATKAKRKCSEHYERRNARTRSSIEETIDACCYMLEEKQQEKNSTRTIERQTDSSRFPVEAGISKTTAAVATSLQSASREHKESGRIKKRSAYGRAGFSFGGSDAGPPAAARPQYGLSTSRVHCKSVSSSSSLVDERNREKREATAKRSVVVGGGGQERTVAKVRAKERRRSRQNVGDISVSDHLLALMRLDPLVELTGPSTSKKEEEEEKEKEEEDEDEEEEEKKKEEKKEGEKEKKEEQQQLRSLSLLPSISFVEYVPFIRAACRFYTSSKLFRRSNRDCNVDNGGVSATQRHVDETQHRKHESDREIGTATAFHVSRDFALHEVVRARMHNRYGNYGDDDDAAIVGVSCARTHALYIGRSLRRQQIPRFARRTRKRARTRRGNGTISEEESDVAASAVSFVDVLAYTAYSNDRNDDVNDKKRACCGRNKIYSEFEETRDEHKKNGSDVCASVSNNLCDDYEHENANENENIPYQDYIYTEVDAISHCVLEDDQWISPSSSFDRRKLQIRRYCEYERIDGYNCENSTTETYEKLIGQEHRKEGKCSGRKCNDNTAWFQKPITRRKRENEREGGEHESIVLDRSRIRKRYYKLLLFMLYLLAWPLLCSTSPSGHLASTFAQNPTLAHAKNPAQRGNVTLPDTPLFSSSTVIVHQYQQPQQYVQDSDHNIDDGKHHQRHHQQEQKQQQQWQQQEQKQQLQQQQQQEEMEKWEQQLEQEGERQHPYDEYTWEVNQMNPWLSACDLAGPTPADLQGSCGLAPEVPKYCPVPCDDVVVTLRSQRDLFREVIERAGISSVNTTTTMMTTGTKTRMEVEDGDGSDDQRRRTYRTKQKKEGKESVRTAPEQCLFYLEKSHKEDICRDDFGRASMRSFLTPRENRYWFMSGLRLRHCCEHTVVNALAPGKGGPLENVLNGGQKCADALDKLLYVDALAARLHCEFEEVLARYDCAQPYSVIHNCTHCKEAYRKWVCSSLVPYFAHRGPINTETSEGNGTGTRLRSCRAFCQSVEQRCPYLLPGDRAPAYPTQYAGEPTFLCGDPNIPETGKQATRALHNRNNDECCFYVCSEDAPELGICANCAEPWKHGKIHDPPSAPKCEINPSQSSFTGQQGSQASQLETSTHRGLTDDDNDQRDIDTTPSLSSIPTSSISVVSQQETSFCGSGRIGSISSASSLGRSRPPIVLQLLWLCLIFMIFLPTNVLRCNLASWYPTRLIGFNLTILGVLKPKRVISYFCVFFDPRSVGIYRRAESIERYLLFIFGMPRRTIVKCHCHGWWWWRSWRRCSSRHFRWKVRLKVEHHSRTCSRVRLHILDKRIIVPENHWMTLINCLRRFPMSLHSCRFTRKLRFRLIVLIHSRVSKGTTKSLQLKKRWTHWRSCRGSDGSHFR</sequence>
<dbReference type="PANTHER" id="PTHR15819">
    <property type="entry name" value="TRANSMEMBRANE PROTEIN FAM155"/>
    <property type="match status" value="1"/>
</dbReference>
<feature type="compositionally biased region" description="Acidic residues" evidence="7">
    <location>
        <begin position="429"/>
        <end position="445"/>
    </location>
</feature>
<accession>A0A3L8DNI8</accession>
<feature type="compositionally biased region" description="Low complexity" evidence="7">
    <location>
        <begin position="201"/>
        <end position="211"/>
    </location>
</feature>
<dbReference type="OrthoDB" id="10047996at2759"/>
<feature type="compositionally biased region" description="Low complexity" evidence="7">
    <location>
        <begin position="906"/>
        <end position="927"/>
    </location>
</feature>
<feature type="compositionally biased region" description="Basic and acidic residues" evidence="7">
    <location>
        <begin position="1339"/>
        <end position="1355"/>
    </location>
</feature>
<feature type="region of interest" description="Disordered" evidence="7">
    <location>
        <begin position="70"/>
        <end position="93"/>
    </location>
</feature>
<keyword evidence="2 8" id="KW-0812">Transmembrane</keyword>
<evidence type="ECO:0000256" key="6">
    <source>
        <dbReference type="ARBA" id="ARBA00029445"/>
    </source>
</evidence>
<comment type="subcellular location">
    <subcellularLocation>
        <location evidence="1">Membrane</location>
        <topology evidence="1">Multi-pass membrane protein</topology>
    </subcellularLocation>
</comment>
<evidence type="ECO:0000313" key="10">
    <source>
        <dbReference type="Proteomes" id="UP000279307"/>
    </source>
</evidence>
<dbReference type="EMBL" id="QOIP01000006">
    <property type="protein sequence ID" value="RLU21449.1"/>
    <property type="molecule type" value="Genomic_DNA"/>
</dbReference>
<evidence type="ECO:0000256" key="3">
    <source>
        <dbReference type="ARBA" id="ARBA00022989"/>
    </source>
</evidence>
<evidence type="ECO:0000256" key="4">
    <source>
        <dbReference type="ARBA" id="ARBA00023136"/>
    </source>
</evidence>
<reference evidence="9 10" key="1">
    <citation type="journal article" date="2018" name="Genome Res.">
        <title>The genomic architecture and molecular evolution of ant odorant receptors.</title>
        <authorList>
            <person name="McKenzie S.K."/>
            <person name="Kronauer D.J.C."/>
        </authorList>
    </citation>
    <scope>NUCLEOTIDE SEQUENCE [LARGE SCALE GENOMIC DNA]</scope>
    <source>
        <strain evidence="9">Clonal line C1</strain>
    </source>
</reference>
<dbReference type="Proteomes" id="UP000279307">
    <property type="component" value="Chromosome 6"/>
</dbReference>
<feature type="compositionally biased region" description="Basic and acidic residues" evidence="7">
    <location>
        <begin position="929"/>
        <end position="942"/>
    </location>
</feature>
<feature type="compositionally biased region" description="Basic residues" evidence="7">
    <location>
        <begin position="384"/>
        <end position="395"/>
    </location>
</feature>
<keyword evidence="3 8" id="KW-1133">Transmembrane helix</keyword>
<evidence type="ECO:0000256" key="2">
    <source>
        <dbReference type="ARBA" id="ARBA00022692"/>
    </source>
</evidence>
<feature type="region of interest" description="Disordered" evidence="7">
    <location>
        <begin position="1029"/>
        <end position="1060"/>
    </location>
</feature>
<evidence type="ECO:0000256" key="1">
    <source>
        <dbReference type="ARBA" id="ARBA00004141"/>
    </source>
</evidence>
<feature type="compositionally biased region" description="Low complexity" evidence="7">
    <location>
        <begin position="1356"/>
        <end position="1368"/>
    </location>
</feature>
<feature type="compositionally biased region" description="Low complexity" evidence="7">
    <location>
        <begin position="70"/>
        <end position="79"/>
    </location>
</feature>
<feature type="compositionally biased region" description="Basic and acidic residues" evidence="7">
    <location>
        <begin position="887"/>
        <end position="896"/>
    </location>
</feature>
<feature type="compositionally biased region" description="Basic and acidic residues" evidence="7">
    <location>
        <begin position="446"/>
        <end position="464"/>
    </location>
</feature>
<feature type="compositionally biased region" description="Basic and acidic residues" evidence="7">
    <location>
        <begin position="189"/>
        <end position="200"/>
    </location>
</feature>
<comment type="caution">
    <text evidence="9">The sequence shown here is derived from an EMBL/GenBank/DDBJ whole genome shotgun (WGS) entry which is preliminary data.</text>
</comment>
<evidence type="ECO:0000313" key="9">
    <source>
        <dbReference type="EMBL" id="RLU21449.1"/>
    </source>
</evidence>
<dbReference type="InterPro" id="IPR055288">
    <property type="entry name" value="NALCN_aux_factor_1/2"/>
</dbReference>
<feature type="region of interest" description="Disordered" evidence="7">
    <location>
        <begin position="887"/>
        <end position="942"/>
    </location>
</feature>
<keyword evidence="4 8" id="KW-0472">Membrane</keyword>